<dbReference type="OrthoDB" id="9912732at2"/>
<evidence type="ECO:0000313" key="1">
    <source>
        <dbReference type="EMBL" id="TCC15011.1"/>
    </source>
</evidence>
<reference evidence="1 2" key="1">
    <citation type="submission" date="2019-02" db="EMBL/GenBank/DDBJ databases">
        <title>The draft genome of Kosakonia quasisacchari strain WCHKQ120001.</title>
        <authorList>
            <person name="Wang C."/>
            <person name="Feng Y."/>
            <person name="Zong Z."/>
        </authorList>
    </citation>
    <scope>NUCLEOTIDE SEQUENCE [LARGE SCALE GENOMIC DNA]</scope>
    <source>
        <strain evidence="1 2">WCHKQ120001</strain>
    </source>
</reference>
<protein>
    <submittedName>
        <fullName evidence="1">Uncharacterized protein</fullName>
    </submittedName>
</protein>
<gene>
    <name evidence="1" type="ORF">E0L21_01860</name>
</gene>
<dbReference type="AlphaFoldDB" id="A0A4R0HVA3"/>
<organism evidence="1 2">
    <name type="scientific">Kosakonia quasisacchari</name>
    <dbReference type="NCBI Taxonomy" id="2529380"/>
    <lineage>
        <taxon>Bacteria</taxon>
        <taxon>Pseudomonadati</taxon>
        <taxon>Pseudomonadota</taxon>
        <taxon>Gammaproteobacteria</taxon>
        <taxon>Enterobacterales</taxon>
        <taxon>Enterobacteriaceae</taxon>
        <taxon>Kosakonia</taxon>
    </lineage>
</organism>
<comment type="caution">
    <text evidence="1">The sequence shown here is derived from an EMBL/GenBank/DDBJ whole genome shotgun (WGS) entry which is preliminary data.</text>
</comment>
<name>A0A4R0HVA3_9ENTR</name>
<keyword evidence="2" id="KW-1185">Reference proteome</keyword>
<dbReference type="EMBL" id="SJOP01000001">
    <property type="protein sequence ID" value="TCC15011.1"/>
    <property type="molecule type" value="Genomic_DNA"/>
</dbReference>
<dbReference type="Proteomes" id="UP000291793">
    <property type="component" value="Unassembled WGS sequence"/>
</dbReference>
<sequence>MKVLWQRVTLFLQALLLYNLLIIRCNFKKTCLTPIQAQPASFLACRMFSNSNTQGYPQE</sequence>
<evidence type="ECO:0000313" key="2">
    <source>
        <dbReference type="Proteomes" id="UP000291793"/>
    </source>
</evidence>
<proteinExistence type="predicted"/>
<accession>A0A4R0HVA3</accession>